<dbReference type="Gene3D" id="3.30.110.170">
    <property type="entry name" value="Protein of unknown function (DUF541), domain 1"/>
    <property type="match status" value="1"/>
</dbReference>
<feature type="chain" id="PRO_5040891642" evidence="1">
    <location>
        <begin position="21"/>
        <end position="236"/>
    </location>
</feature>
<keyword evidence="3" id="KW-1185">Reference proteome</keyword>
<dbReference type="RefSeq" id="WP_256620312.1">
    <property type="nucleotide sequence ID" value="NZ_JANIBC010000018.1"/>
</dbReference>
<evidence type="ECO:0000313" key="2">
    <source>
        <dbReference type="EMBL" id="MCQ8186394.1"/>
    </source>
</evidence>
<feature type="signal peptide" evidence="1">
    <location>
        <begin position="1"/>
        <end position="20"/>
    </location>
</feature>
<evidence type="ECO:0000313" key="3">
    <source>
        <dbReference type="Proteomes" id="UP001142610"/>
    </source>
</evidence>
<dbReference type="GO" id="GO:0006974">
    <property type="term" value="P:DNA damage response"/>
    <property type="evidence" value="ECO:0007669"/>
    <property type="project" value="TreeGrafter"/>
</dbReference>
<dbReference type="Pfam" id="PF04402">
    <property type="entry name" value="SIMPL"/>
    <property type="match status" value="1"/>
</dbReference>
<dbReference type="InterPro" id="IPR007497">
    <property type="entry name" value="SIMPL/DUF541"/>
</dbReference>
<dbReference type="Gene3D" id="3.30.70.2970">
    <property type="entry name" value="Protein of unknown function (DUF541), domain 2"/>
    <property type="match status" value="1"/>
</dbReference>
<accession>A0A9X2LB25</accession>
<sequence>MRHTASAAFALLLLPAFAAAQEPAFPRTISVTGEGEVTAVPDMVQLSFSVTTEAENAAEAFRAASKQMNEVLEAVKDAGVAARDRQTGQLSISPVYEQKRTIGSTSRSEIAGYRASNTLMVRLRDVEAAGEVIDQAVGAGANGLDSFSFGFSEPGKLQDEARIKAVEDAMRKAGDMAEAAGAELGPVITLSAHQSYGGPRPIVRTARMEMAADAAPVIEAGEQSMSITVNAVFALQ</sequence>
<dbReference type="Proteomes" id="UP001142610">
    <property type="component" value="Unassembled WGS sequence"/>
</dbReference>
<organism evidence="2 3">
    <name type="scientific">Parvularcula maris</name>
    <dbReference type="NCBI Taxonomy" id="2965077"/>
    <lineage>
        <taxon>Bacteria</taxon>
        <taxon>Pseudomonadati</taxon>
        <taxon>Pseudomonadota</taxon>
        <taxon>Alphaproteobacteria</taxon>
        <taxon>Parvularculales</taxon>
        <taxon>Parvularculaceae</taxon>
        <taxon>Parvularcula</taxon>
    </lineage>
</organism>
<dbReference type="PANTHER" id="PTHR34387">
    <property type="entry name" value="SLR1258 PROTEIN"/>
    <property type="match status" value="1"/>
</dbReference>
<protein>
    <submittedName>
        <fullName evidence="2">SIMPL domain-containing protein</fullName>
    </submittedName>
</protein>
<dbReference type="AlphaFoldDB" id="A0A9X2LB25"/>
<gene>
    <name evidence="2" type="ORF">NOG11_13495</name>
</gene>
<name>A0A9X2LB25_9PROT</name>
<dbReference type="InterPro" id="IPR052022">
    <property type="entry name" value="26kDa_periplasmic_antigen"/>
</dbReference>
<reference evidence="2" key="1">
    <citation type="submission" date="2022-07" db="EMBL/GenBank/DDBJ databases">
        <title>Parvularcula maris sp. nov., an algicidal bacterium isolated from seawater.</title>
        <authorList>
            <person name="Li F."/>
        </authorList>
    </citation>
    <scope>NUCLEOTIDE SEQUENCE</scope>
    <source>
        <strain evidence="2">BGMRC 0090</strain>
    </source>
</reference>
<keyword evidence="1" id="KW-0732">Signal</keyword>
<dbReference type="EMBL" id="JANIBC010000018">
    <property type="protein sequence ID" value="MCQ8186394.1"/>
    <property type="molecule type" value="Genomic_DNA"/>
</dbReference>
<comment type="caution">
    <text evidence="2">The sequence shown here is derived from an EMBL/GenBank/DDBJ whole genome shotgun (WGS) entry which is preliminary data.</text>
</comment>
<evidence type="ECO:0000256" key="1">
    <source>
        <dbReference type="SAM" id="SignalP"/>
    </source>
</evidence>
<proteinExistence type="predicted"/>
<dbReference type="PANTHER" id="PTHR34387:SF1">
    <property type="entry name" value="PERIPLASMIC IMMUNOGENIC PROTEIN"/>
    <property type="match status" value="1"/>
</dbReference>